<evidence type="ECO:0000256" key="6">
    <source>
        <dbReference type="ARBA" id="ARBA00022771"/>
    </source>
</evidence>
<evidence type="ECO:0000256" key="9">
    <source>
        <dbReference type="ARBA" id="ARBA00023125"/>
    </source>
</evidence>
<dbReference type="GO" id="GO:0001227">
    <property type="term" value="F:DNA-binding transcription repressor activity, RNA polymerase II-specific"/>
    <property type="evidence" value="ECO:0007669"/>
    <property type="project" value="TreeGrafter"/>
</dbReference>
<keyword evidence="4" id="KW-0479">Metal-binding</keyword>
<keyword evidence="5" id="KW-0677">Repeat</keyword>
<sequence>VPSRYKLFTGMVSDNEEEKPQQEDAEQVEAYGTLSGRSKGNVSGICAHPEKAKACESEQRPEEIFSSLSDLISSERIISEDTYYTCHECGKRFNWRSYLIRHQRIHRGETHRRIHTREKPYTCTECGKSFKQRSHLITHQRIHTGETPYTCSECGKSFSHSSALNTHRRIHTGETP</sequence>
<evidence type="ECO:0000256" key="2">
    <source>
        <dbReference type="ARBA" id="ARBA00004123"/>
    </source>
</evidence>
<keyword evidence="7" id="KW-0862">Zinc</keyword>
<dbReference type="AlphaFoldDB" id="A0A8C0IRF6"/>
<dbReference type="GO" id="GO:0000978">
    <property type="term" value="F:RNA polymerase II cis-regulatory region sequence-specific DNA binding"/>
    <property type="evidence" value="ECO:0007669"/>
    <property type="project" value="TreeGrafter"/>
</dbReference>
<name>A0A8C0IRF6_CHEAB</name>
<protein>
    <recommendedName>
        <fullName evidence="14">C2H2-type domain-containing protein</fullName>
    </recommendedName>
</protein>
<evidence type="ECO:0000256" key="10">
    <source>
        <dbReference type="ARBA" id="ARBA00023163"/>
    </source>
</evidence>
<evidence type="ECO:0000313" key="16">
    <source>
        <dbReference type="Proteomes" id="UP000694404"/>
    </source>
</evidence>
<keyword evidence="9" id="KW-0238">DNA-binding</keyword>
<dbReference type="PANTHER" id="PTHR24399:SF54">
    <property type="entry name" value="GASTRULA ZINC FINGER PROTEIN XLCGF26.1-LIKE-RELATED"/>
    <property type="match status" value="1"/>
</dbReference>
<comment type="similarity">
    <text evidence="3">Belongs to the krueppel C2H2-type zinc-finger protein family.</text>
</comment>
<keyword evidence="16" id="KW-1185">Reference proteome</keyword>
<feature type="domain" description="C2H2-type" evidence="14">
    <location>
        <begin position="121"/>
        <end position="148"/>
    </location>
</feature>
<evidence type="ECO:0000256" key="3">
    <source>
        <dbReference type="ARBA" id="ARBA00006991"/>
    </source>
</evidence>
<dbReference type="GO" id="GO:0002682">
    <property type="term" value="P:regulation of immune system process"/>
    <property type="evidence" value="ECO:0007669"/>
    <property type="project" value="TreeGrafter"/>
</dbReference>
<dbReference type="Proteomes" id="UP000694404">
    <property type="component" value="Unplaced"/>
</dbReference>
<feature type="domain" description="C2H2-type" evidence="14">
    <location>
        <begin position="149"/>
        <end position="176"/>
    </location>
</feature>
<organism evidence="15 16">
    <name type="scientific">Chelonoidis abingdonii</name>
    <name type="common">Abingdon island giant tortoise</name>
    <name type="synonym">Testudo abingdonii</name>
    <dbReference type="NCBI Taxonomy" id="106734"/>
    <lineage>
        <taxon>Eukaryota</taxon>
        <taxon>Metazoa</taxon>
        <taxon>Chordata</taxon>
        <taxon>Craniata</taxon>
        <taxon>Vertebrata</taxon>
        <taxon>Euteleostomi</taxon>
        <taxon>Archelosauria</taxon>
        <taxon>Testudinata</taxon>
        <taxon>Testudines</taxon>
        <taxon>Cryptodira</taxon>
        <taxon>Durocryptodira</taxon>
        <taxon>Testudinoidea</taxon>
        <taxon>Testudinidae</taxon>
        <taxon>Chelonoidis</taxon>
    </lineage>
</organism>
<evidence type="ECO:0000313" key="15">
    <source>
        <dbReference type="Ensembl" id="ENSCABP00000015329.1"/>
    </source>
</evidence>
<dbReference type="Pfam" id="PF00096">
    <property type="entry name" value="zf-C2H2"/>
    <property type="match status" value="3"/>
</dbReference>
<proteinExistence type="inferred from homology"/>
<reference evidence="15" key="2">
    <citation type="submission" date="2025-09" db="UniProtKB">
        <authorList>
            <consortium name="Ensembl"/>
        </authorList>
    </citation>
    <scope>IDENTIFICATION</scope>
</reference>
<evidence type="ECO:0000259" key="14">
    <source>
        <dbReference type="PROSITE" id="PS50157"/>
    </source>
</evidence>
<dbReference type="Gene3D" id="3.30.160.60">
    <property type="entry name" value="Classic Zinc Finger"/>
    <property type="match status" value="3"/>
</dbReference>
<evidence type="ECO:0000256" key="13">
    <source>
        <dbReference type="SAM" id="MobiDB-lite"/>
    </source>
</evidence>
<dbReference type="FunFam" id="3.30.160.60:FF:002533">
    <property type="entry name" value="Zinc finger protein 770"/>
    <property type="match status" value="1"/>
</dbReference>
<evidence type="ECO:0000256" key="11">
    <source>
        <dbReference type="ARBA" id="ARBA00023242"/>
    </source>
</evidence>
<evidence type="ECO:0000256" key="4">
    <source>
        <dbReference type="ARBA" id="ARBA00022723"/>
    </source>
</evidence>
<dbReference type="FunFam" id="3.30.160.60:FF:002343">
    <property type="entry name" value="Zinc finger protein 33A"/>
    <property type="match status" value="1"/>
</dbReference>
<dbReference type="PANTHER" id="PTHR24399">
    <property type="entry name" value="ZINC FINGER AND BTB DOMAIN-CONTAINING"/>
    <property type="match status" value="1"/>
</dbReference>
<reference evidence="15" key="1">
    <citation type="submission" date="2025-08" db="UniProtKB">
        <authorList>
            <consortium name="Ensembl"/>
        </authorList>
    </citation>
    <scope>IDENTIFICATION</scope>
</reference>
<keyword evidence="10" id="KW-0804">Transcription</keyword>
<evidence type="ECO:0000256" key="5">
    <source>
        <dbReference type="ARBA" id="ARBA00022737"/>
    </source>
</evidence>
<dbReference type="InterPro" id="IPR013087">
    <property type="entry name" value="Znf_C2H2_type"/>
</dbReference>
<keyword evidence="11" id="KW-0539">Nucleus</keyword>
<evidence type="ECO:0000256" key="1">
    <source>
        <dbReference type="ARBA" id="ARBA00003767"/>
    </source>
</evidence>
<dbReference type="Ensembl" id="ENSCABT00000016796.1">
    <property type="protein sequence ID" value="ENSCABP00000015329.1"/>
    <property type="gene ID" value="ENSCABG00000011433.1"/>
</dbReference>
<dbReference type="GO" id="GO:0001817">
    <property type="term" value="P:regulation of cytokine production"/>
    <property type="evidence" value="ECO:0007669"/>
    <property type="project" value="TreeGrafter"/>
</dbReference>
<feature type="region of interest" description="Disordered" evidence="13">
    <location>
        <begin position="1"/>
        <end position="26"/>
    </location>
</feature>
<keyword evidence="6 12" id="KW-0863">Zinc-finger</keyword>
<dbReference type="PROSITE" id="PS00028">
    <property type="entry name" value="ZINC_FINGER_C2H2_1"/>
    <property type="match status" value="3"/>
</dbReference>
<dbReference type="PROSITE" id="PS50157">
    <property type="entry name" value="ZINC_FINGER_C2H2_2"/>
    <property type="match status" value="3"/>
</dbReference>
<dbReference type="SMART" id="SM00355">
    <property type="entry name" value="ZnF_C2H2"/>
    <property type="match status" value="3"/>
</dbReference>
<dbReference type="OMA" id="RINMEER"/>
<comment type="subcellular location">
    <subcellularLocation>
        <location evidence="2">Nucleus</location>
    </subcellularLocation>
</comment>
<dbReference type="GO" id="GO:0005654">
    <property type="term" value="C:nucleoplasm"/>
    <property type="evidence" value="ECO:0007669"/>
    <property type="project" value="TreeGrafter"/>
</dbReference>
<dbReference type="InterPro" id="IPR036236">
    <property type="entry name" value="Znf_C2H2_sf"/>
</dbReference>
<feature type="domain" description="C2H2-type" evidence="14">
    <location>
        <begin position="84"/>
        <end position="111"/>
    </location>
</feature>
<accession>A0A8C0IRF6</accession>
<evidence type="ECO:0000256" key="8">
    <source>
        <dbReference type="ARBA" id="ARBA00023015"/>
    </source>
</evidence>
<comment type="function">
    <text evidence="1">May be involved in transcriptional regulation.</text>
</comment>
<dbReference type="FunFam" id="3.30.160.60:FF:000097">
    <property type="entry name" value="Zinc finger protein"/>
    <property type="match status" value="1"/>
</dbReference>
<evidence type="ECO:0000256" key="12">
    <source>
        <dbReference type="PROSITE-ProRule" id="PRU00042"/>
    </source>
</evidence>
<dbReference type="GeneTree" id="ENSGT01150000286971"/>
<dbReference type="GO" id="GO:0008270">
    <property type="term" value="F:zinc ion binding"/>
    <property type="evidence" value="ECO:0007669"/>
    <property type="project" value="UniProtKB-KW"/>
</dbReference>
<evidence type="ECO:0000256" key="7">
    <source>
        <dbReference type="ARBA" id="ARBA00022833"/>
    </source>
</evidence>
<keyword evidence="8" id="KW-0805">Transcription regulation</keyword>
<dbReference type="SUPFAM" id="SSF57667">
    <property type="entry name" value="beta-beta-alpha zinc fingers"/>
    <property type="match status" value="2"/>
</dbReference>